<keyword evidence="3" id="KW-1185">Reference proteome</keyword>
<reference evidence="2" key="1">
    <citation type="submission" date="2023-03" db="EMBL/GenBank/DDBJ databases">
        <title>Massive genome expansion in bonnet fungi (Mycena s.s.) driven by repeated elements and novel gene families across ecological guilds.</title>
        <authorList>
            <consortium name="Lawrence Berkeley National Laboratory"/>
            <person name="Harder C.B."/>
            <person name="Miyauchi S."/>
            <person name="Viragh M."/>
            <person name="Kuo A."/>
            <person name="Thoen E."/>
            <person name="Andreopoulos B."/>
            <person name="Lu D."/>
            <person name="Skrede I."/>
            <person name="Drula E."/>
            <person name="Henrissat B."/>
            <person name="Morin E."/>
            <person name="Kohler A."/>
            <person name="Barry K."/>
            <person name="LaButti K."/>
            <person name="Morin E."/>
            <person name="Salamov A."/>
            <person name="Lipzen A."/>
            <person name="Mereny Z."/>
            <person name="Hegedus B."/>
            <person name="Baldrian P."/>
            <person name="Stursova M."/>
            <person name="Weitz H."/>
            <person name="Taylor A."/>
            <person name="Grigoriev I.V."/>
            <person name="Nagy L.G."/>
            <person name="Martin F."/>
            <person name="Kauserud H."/>
        </authorList>
    </citation>
    <scope>NUCLEOTIDE SEQUENCE</scope>
    <source>
        <strain evidence="2">CBHHK067</strain>
    </source>
</reference>
<feature type="region of interest" description="Disordered" evidence="1">
    <location>
        <begin position="653"/>
        <end position="693"/>
    </location>
</feature>
<dbReference type="Proteomes" id="UP001221757">
    <property type="component" value="Unassembled WGS sequence"/>
</dbReference>
<feature type="compositionally biased region" description="Basic and acidic residues" evidence="1">
    <location>
        <begin position="207"/>
        <end position="218"/>
    </location>
</feature>
<evidence type="ECO:0000313" key="2">
    <source>
        <dbReference type="EMBL" id="KAJ7708823.1"/>
    </source>
</evidence>
<feature type="compositionally biased region" description="Low complexity" evidence="1">
    <location>
        <begin position="452"/>
        <end position="469"/>
    </location>
</feature>
<protein>
    <submittedName>
        <fullName evidence="2">Uncharacterized protein</fullName>
    </submittedName>
</protein>
<dbReference type="EMBL" id="JARKIE010000003">
    <property type="protein sequence ID" value="KAJ7708823.1"/>
    <property type="molecule type" value="Genomic_DNA"/>
</dbReference>
<organism evidence="2 3">
    <name type="scientific">Mycena rosella</name>
    <name type="common">Pink bonnet</name>
    <name type="synonym">Agaricus rosellus</name>
    <dbReference type="NCBI Taxonomy" id="1033263"/>
    <lineage>
        <taxon>Eukaryota</taxon>
        <taxon>Fungi</taxon>
        <taxon>Dikarya</taxon>
        <taxon>Basidiomycota</taxon>
        <taxon>Agaricomycotina</taxon>
        <taxon>Agaricomycetes</taxon>
        <taxon>Agaricomycetidae</taxon>
        <taxon>Agaricales</taxon>
        <taxon>Marasmiineae</taxon>
        <taxon>Mycenaceae</taxon>
        <taxon>Mycena</taxon>
    </lineage>
</organism>
<gene>
    <name evidence="2" type="ORF">B0H17DRAFT_366124</name>
</gene>
<feature type="compositionally biased region" description="Basic and acidic residues" evidence="1">
    <location>
        <begin position="475"/>
        <end position="485"/>
    </location>
</feature>
<feature type="compositionally biased region" description="Basic and acidic residues" evidence="1">
    <location>
        <begin position="389"/>
        <end position="400"/>
    </location>
</feature>
<feature type="compositionally biased region" description="Basic residues" evidence="1">
    <location>
        <begin position="606"/>
        <end position="618"/>
    </location>
</feature>
<sequence>MPTKTYDGSDDDVAVPFPGTAAKTPRKAASTSTAKTPRTTTRSLSRANTNVPLYEEEATTPPPKKRGRSKSVSRPKVAEDDQDEEAPASPLPPTRQRRPTTAARSRSKSVSRPASALDAANLFDDDDEPQRSSKPEPEPQVPRKASRSKSKARKVEPDDGQPVEEPVARKPSRSKSKAREVEAELDGAQSAEEVVARKPSRSKAKPKAADIETEEPKKPASRSQSSKPQPPSDDASSDDGWFVAPIPPPPAAPARSRTKSVSRAKGKDQVAEVDDEPAVVSRKEQKTKQRDTAGGSEEPETKRPTSKSQTNPPDEVVDPVVRKASRAKPKASVAEEPEAKKPPSRARAKPAPPPSNDQPEEDEMGMEQYLPPPSSQRPPAVNSRSKPPSKVDEAAEEPKAPRVRKPSSRSASKPVVPKFELAAPSAEAVEEEEPERDEHVAPPPTRTRKASTRSTSAAPASRSASATAKVKAKSKRDPTPSHDSVDLDLDTQAPGEPEEPEPVIVSRQVSRSKLAPPAAAAGPSYSEATDIQVSTSRKPASKASAAPAHKPRSTSQSQARPPKAKKEAQYYDDQARGSGDESGDGLPVVEIISTDDDEPEATKAAPKPKGKGKAKGKEKKFVVEAEEKRLVLDHPEQMMEEGDDDVEMAEVEESMMELQPGPSLPATPPRSHAPAASTDDEPSAWNAPQASPEGFAFIPPLATDPFENIESLTEAEQDMTVEEWIRYQMGIEYERFKRDGERQLGMFDLRAEEPASCKTMTCLLLSSLVHVHNKYEHNDR</sequence>
<feature type="compositionally biased region" description="Basic and acidic residues" evidence="1">
    <location>
        <begin position="564"/>
        <end position="579"/>
    </location>
</feature>
<feature type="compositionally biased region" description="Basic residues" evidence="1">
    <location>
        <begin position="63"/>
        <end position="73"/>
    </location>
</feature>
<comment type="caution">
    <text evidence="2">The sequence shown here is derived from an EMBL/GenBank/DDBJ whole genome shotgun (WGS) entry which is preliminary data.</text>
</comment>
<proteinExistence type="predicted"/>
<feature type="compositionally biased region" description="Basic and acidic residues" evidence="1">
    <location>
        <begin position="281"/>
        <end position="291"/>
    </location>
</feature>
<name>A0AAD7GZU1_MYCRO</name>
<accession>A0AAD7GZU1</accession>
<evidence type="ECO:0000313" key="3">
    <source>
        <dbReference type="Proteomes" id="UP001221757"/>
    </source>
</evidence>
<feature type="region of interest" description="Disordered" evidence="1">
    <location>
        <begin position="1"/>
        <end position="620"/>
    </location>
</feature>
<dbReference type="AlphaFoldDB" id="A0AAD7GZU1"/>
<feature type="compositionally biased region" description="Low complexity" evidence="1">
    <location>
        <begin position="534"/>
        <end position="548"/>
    </location>
</feature>
<feature type="compositionally biased region" description="Low complexity" evidence="1">
    <location>
        <begin position="20"/>
        <end position="43"/>
    </location>
</feature>
<evidence type="ECO:0000256" key="1">
    <source>
        <dbReference type="SAM" id="MobiDB-lite"/>
    </source>
</evidence>